<evidence type="ECO:0000256" key="13">
    <source>
        <dbReference type="ARBA" id="ARBA00034808"/>
    </source>
</evidence>
<keyword evidence="20" id="KW-1185">Reference proteome</keyword>
<dbReference type="Proteomes" id="UP000466104">
    <property type="component" value="Unassembled WGS sequence"/>
</dbReference>
<evidence type="ECO:0000256" key="15">
    <source>
        <dbReference type="PROSITE-ProRule" id="PRU00560"/>
    </source>
</evidence>
<dbReference type="InterPro" id="IPR000212">
    <property type="entry name" value="DNA_helicase_UvrD/REP"/>
</dbReference>
<dbReference type="PANTHER" id="PTHR11070:SF59">
    <property type="entry name" value="DNA 3'-5' HELICASE"/>
    <property type="match status" value="1"/>
</dbReference>
<proteinExistence type="inferred from homology"/>
<dbReference type="Gene3D" id="3.40.50.300">
    <property type="entry name" value="P-loop containing nucleotide triphosphate hydrolases"/>
    <property type="match status" value="3"/>
</dbReference>
<dbReference type="GO" id="GO:0000725">
    <property type="term" value="P:recombinational repair"/>
    <property type="evidence" value="ECO:0007669"/>
    <property type="project" value="TreeGrafter"/>
</dbReference>
<keyword evidence="3 15" id="KW-0547">Nucleotide-binding</keyword>
<dbReference type="InterPro" id="IPR038726">
    <property type="entry name" value="PDDEXK_AddAB-type"/>
</dbReference>
<protein>
    <recommendedName>
        <fullName evidence="13">DNA 3'-5' helicase</fullName>
        <ecNumber evidence="13">5.6.2.4</ecNumber>
    </recommendedName>
</protein>
<accession>A0A7K0J632</accession>
<reference evidence="19 20" key="1">
    <citation type="submission" date="2019-08" db="EMBL/GenBank/DDBJ databases">
        <title>In-depth cultivation of the pig gut microbiome towards novel bacterial diversity and tailored functional studies.</title>
        <authorList>
            <person name="Wylensek D."/>
            <person name="Hitch T.C.A."/>
            <person name="Clavel T."/>
        </authorList>
    </citation>
    <scope>NUCLEOTIDE SEQUENCE [LARGE SCALE GENOMIC DNA]</scope>
    <source>
        <strain evidence="19 20">WCA-380-WT-3A</strain>
    </source>
</reference>
<dbReference type="GO" id="GO:0003677">
    <property type="term" value="F:DNA binding"/>
    <property type="evidence" value="ECO:0007669"/>
    <property type="project" value="UniProtKB-KW"/>
</dbReference>
<sequence length="1068" mass="116384">MSGWDDLQNRVLADNAGTVLVMGGPGTGRTSLCLEIAARHISAGGQLSDVLMLAQTRSSAQALRTALVRRLGGAHLEPRIMTVHALARRIVASPQLRLLTAPEQEFRMRELLAARDMSDWPDELRTCARTTQFASDVRVMASRLRQEGCDPQDLTNQGIAWRVPEWRVLGPFLADYLDVLDLEGSLDYAEAVHRARIALTRPGADVEVRSRVKLVICDDVAECDPSQIRLLAQIARCHVPCVLSADPDQTIYGFRGAIAERLDDVIDEFPDVSVHHLTTNYRNSQHIAEVVESVRTGMPVIPSSSRLRRRANRSAATEDGVVAAVRAPSITRLVRKIAGTLRHAHVAEGVAWRNMAVVTRHGNELGVVATILAAEGIPVLRSRDEYALSDINAVTHIVNALQVAVVLASGAQPSDRDVAALMSNPLAGIERSVVHRLDTWCRLVRGSVVNWPVLLELRDNPTAAMTRTTGHVGDTGRSDDANDAGDVSRIENLSRKELAMSHEVRSIPPGLQTRAQPLAILAQRIQRAAELLRSGATCHEALWVLWHGSSWESSLRRRALAGDSTANRDLDGLCSLFDMADGAQTMAGIAGGRRLIEVVRQEQIPADRARESDEDRDGVSIVTAHRVKGREFDVVAVCGLEEGNWPAHNHTGSLTSADRWSADGLVAPPSWSENLRAETRLLLVACSRARRQLLLCSVESAEDGKRPSGLVTRLPHIEDNADSLHVTSLTELVGELRRVIVDESEHPGVRAEAQKLLDDLRGERHRGQRLVPQADPSTWWRHGAPRQRDVAGEVELSASHIGELLTCPRRWFMTRRAGANNGSALRASIGSLVHRICAENMDQWSLPDALAELEAAWPEIELSAEWQRSAELADAKAAIQRFDGWLQSRHRQPIGTEVRVDGTITVPSGIARIRGSIDRLERDAEGACYVVDLKTGTSQSDEIKQSHRLQIGVYQAVVASGGIKAIGPTHDSGAELVHLRIGAGKGHANPKVDHQSGLVDVPWPDECDPVDGCRNWIEASVDRALRIVISGEYTAVANRGCSHCPARAGCPALVPMDPATAHTGGHLA</sequence>
<evidence type="ECO:0000259" key="17">
    <source>
        <dbReference type="PROSITE" id="PS51198"/>
    </source>
</evidence>
<name>A0A7K0J632_9ACTN</name>
<comment type="catalytic activity">
    <reaction evidence="14">
        <text>ATP + H2O = ADP + phosphate + H(+)</text>
        <dbReference type="Rhea" id="RHEA:13065"/>
        <dbReference type="ChEBI" id="CHEBI:15377"/>
        <dbReference type="ChEBI" id="CHEBI:15378"/>
        <dbReference type="ChEBI" id="CHEBI:30616"/>
        <dbReference type="ChEBI" id="CHEBI:43474"/>
        <dbReference type="ChEBI" id="CHEBI:456216"/>
        <dbReference type="EC" id="5.6.2.4"/>
    </reaction>
</comment>
<evidence type="ECO:0000256" key="3">
    <source>
        <dbReference type="ARBA" id="ARBA00022741"/>
    </source>
</evidence>
<evidence type="ECO:0000313" key="20">
    <source>
        <dbReference type="Proteomes" id="UP000466104"/>
    </source>
</evidence>
<evidence type="ECO:0000256" key="2">
    <source>
        <dbReference type="ARBA" id="ARBA00022722"/>
    </source>
</evidence>
<feature type="region of interest" description="Disordered" evidence="16">
    <location>
        <begin position="466"/>
        <end position="485"/>
    </location>
</feature>
<dbReference type="AlphaFoldDB" id="A0A7K0J632"/>
<keyword evidence="5 15" id="KW-0378">Hydrolase</keyword>
<dbReference type="EC" id="5.6.2.4" evidence="13"/>
<keyword evidence="9" id="KW-0238">DNA-binding</keyword>
<feature type="binding site" evidence="15">
    <location>
        <begin position="23"/>
        <end position="30"/>
    </location>
    <ligand>
        <name>ATP</name>
        <dbReference type="ChEBI" id="CHEBI:30616"/>
    </ligand>
</feature>
<keyword evidence="8 15" id="KW-0067">ATP-binding</keyword>
<dbReference type="Gene3D" id="3.90.320.10">
    <property type="match status" value="1"/>
</dbReference>
<evidence type="ECO:0000256" key="12">
    <source>
        <dbReference type="ARBA" id="ARBA00034617"/>
    </source>
</evidence>
<keyword evidence="2" id="KW-0540">Nuclease</keyword>
<dbReference type="SUPFAM" id="SSF52540">
    <property type="entry name" value="P-loop containing nucleoside triphosphate hydrolases"/>
    <property type="match status" value="1"/>
</dbReference>
<keyword evidence="4" id="KW-0227">DNA damage</keyword>
<feature type="domain" description="UvrD-like helicase ATP-binding" evidence="17">
    <location>
        <begin position="2"/>
        <end position="284"/>
    </location>
</feature>
<keyword evidence="6 15" id="KW-0347">Helicase</keyword>
<organism evidence="19 20">
    <name type="scientific">Cutibacterium porci</name>
    <dbReference type="NCBI Taxonomy" id="2605781"/>
    <lineage>
        <taxon>Bacteria</taxon>
        <taxon>Bacillati</taxon>
        <taxon>Actinomycetota</taxon>
        <taxon>Actinomycetes</taxon>
        <taxon>Propionibacteriales</taxon>
        <taxon>Propionibacteriaceae</taxon>
        <taxon>Cutibacterium</taxon>
    </lineage>
</organism>
<dbReference type="Pfam" id="PF12705">
    <property type="entry name" value="PDDEXK_1"/>
    <property type="match status" value="1"/>
</dbReference>
<dbReference type="PROSITE" id="PS51217">
    <property type="entry name" value="UVRD_HELICASE_CTER"/>
    <property type="match status" value="1"/>
</dbReference>
<dbReference type="InterPro" id="IPR014016">
    <property type="entry name" value="UvrD-like_ATP-bd"/>
</dbReference>
<dbReference type="RefSeq" id="WP_154562535.1">
    <property type="nucleotide sequence ID" value="NZ_VUMG01000002.1"/>
</dbReference>
<evidence type="ECO:0000313" key="19">
    <source>
        <dbReference type="EMBL" id="MSS45373.1"/>
    </source>
</evidence>
<dbReference type="PANTHER" id="PTHR11070">
    <property type="entry name" value="UVRD / RECB / PCRA DNA HELICASE FAMILY MEMBER"/>
    <property type="match status" value="1"/>
</dbReference>
<evidence type="ECO:0000256" key="6">
    <source>
        <dbReference type="ARBA" id="ARBA00022806"/>
    </source>
</evidence>
<evidence type="ECO:0000256" key="16">
    <source>
        <dbReference type="SAM" id="MobiDB-lite"/>
    </source>
</evidence>
<dbReference type="InterPro" id="IPR027417">
    <property type="entry name" value="P-loop_NTPase"/>
</dbReference>
<dbReference type="Pfam" id="PF13361">
    <property type="entry name" value="UvrD_C"/>
    <property type="match status" value="1"/>
</dbReference>
<dbReference type="InterPro" id="IPR011604">
    <property type="entry name" value="PDDEXK-like_dom_sf"/>
</dbReference>
<comment type="caution">
    <text evidence="19">The sequence shown here is derived from an EMBL/GenBank/DDBJ whole genome shotgun (WGS) entry which is preliminary data.</text>
</comment>
<dbReference type="GO" id="GO:0005524">
    <property type="term" value="F:ATP binding"/>
    <property type="evidence" value="ECO:0007669"/>
    <property type="project" value="UniProtKB-UniRule"/>
</dbReference>
<feature type="compositionally biased region" description="Basic and acidic residues" evidence="16">
    <location>
        <begin position="474"/>
        <end position="485"/>
    </location>
</feature>
<feature type="domain" description="UvrD-like helicase C-terminal" evidence="18">
    <location>
        <begin position="291"/>
        <end position="629"/>
    </location>
</feature>
<dbReference type="InterPro" id="IPR014017">
    <property type="entry name" value="DNA_helicase_UvrD-like_C"/>
</dbReference>
<gene>
    <name evidence="19" type="ORF">FYJ43_04815</name>
</gene>
<keyword evidence="10" id="KW-0234">DNA repair</keyword>
<dbReference type="GO" id="GO:0033202">
    <property type="term" value="C:DNA helicase complex"/>
    <property type="evidence" value="ECO:0007669"/>
    <property type="project" value="TreeGrafter"/>
</dbReference>
<evidence type="ECO:0000256" key="1">
    <source>
        <dbReference type="ARBA" id="ARBA00009922"/>
    </source>
</evidence>
<evidence type="ECO:0000256" key="10">
    <source>
        <dbReference type="ARBA" id="ARBA00023204"/>
    </source>
</evidence>
<comment type="similarity">
    <text evidence="1">Belongs to the helicase family. UvrD subfamily.</text>
</comment>
<evidence type="ECO:0000259" key="18">
    <source>
        <dbReference type="PROSITE" id="PS51217"/>
    </source>
</evidence>
<keyword evidence="7" id="KW-0269">Exonuclease</keyword>
<evidence type="ECO:0000256" key="11">
    <source>
        <dbReference type="ARBA" id="ARBA00023235"/>
    </source>
</evidence>
<dbReference type="Gene3D" id="1.10.10.160">
    <property type="match status" value="1"/>
</dbReference>
<dbReference type="GO" id="GO:0005829">
    <property type="term" value="C:cytosol"/>
    <property type="evidence" value="ECO:0007669"/>
    <property type="project" value="TreeGrafter"/>
</dbReference>
<evidence type="ECO:0000256" key="8">
    <source>
        <dbReference type="ARBA" id="ARBA00022840"/>
    </source>
</evidence>
<evidence type="ECO:0000256" key="14">
    <source>
        <dbReference type="ARBA" id="ARBA00048988"/>
    </source>
</evidence>
<evidence type="ECO:0000256" key="9">
    <source>
        <dbReference type="ARBA" id="ARBA00023125"/>
    </source>
</evidence>
<dbReference type="GO" id="GO:0004527">
    <property type="term" value="F:exonuclease activity"/>
    <property type="evidence" value="ECO:0007669"/>
    <property type="project" value="UniProtKB-KW"/>
</dbReference>
<dbReference type="EMBL" id="VUMG01000002">
    <property type="protein sequence ID" value="MSS45373.1"/>
    <property type="molecule type" value="Genomic_DNA"/>
</dbReference>
<evidence type="ECO:0000256" key="4">
    <source>
        <dbReference type="ARBA" id="ARBA00022763"/>
    </source>
</evidence>
<evidence type="ECO:0000256" key="7">
    <source>
        <dbReference type="ARBA" id="ARBA00022839"/>
    </source>
</evidence>
<dbReference type="Pfam" id="PF00580">
    <property type="entry name" value="UvrD-helicase"/>
    <property type="match status" value="1"/>
</dbReference>
<dbReference type="PROSITE" id="PS51198">
    <property type="entry name" value="UVRD_HELICASE_ATP_BIND"/>
    <property type="match status" value="1"/>
</dbReference>
<dbReference type="InterPro" id="IPR013986">
    <property type="entry name" value="DExx_box_DNA_helicase_dom_sf"/>
</dbReference>
<dbReference type="GO" id="GO:0043138">
    <property type="term" value="F:3'-5' DNA helicase activity"/>
    <property type="evidence" value="ECO:0007669"/>
    <property type="project" value="UniProtKB-EC"/>
</dbReference>
<evidence type="ECO:0000256" key="5">
    <source>
        <dbReference type="ARBA" id="ARBA00022801"/>
    </source>
</evidence>
<comment type="catalytic activity">
    <reaction evidence="12">
        <text>Couples ATP hydrolysis with the unwinding of duplex DNA by translocating in the 3'-5' direction.</text>
        <dbReference type="EC" id="5.6.2.4"/>
    </reaction>
</comment>
<keyword evidence="11" id="KW-0413">Isomerase</keyword>